<dbReference type="InterPro" id="IPR015422">
    <property type="entry name" value="PyrdxlP-dep_Trfase_small"/>
</dbReference>
<dbReference type="GO" id="GO:0005737">
    <property type="term" value="C:cytoplasm"/>
    <property type="evidence" value="ECO:0007669"/>
    <property type="project" value="TreeGrafter"/>
</dbReference>
<gene>
    <name evidence="5" type="ORF">KASA_0G01331G</name>
</gene>
<dbReference type="PANTHER" id="PTHR11808">
    <property type="entry name" value="TRANS-SULFURATION ENZYME FAMILY MEMBER"/>
    <property type="match status" value="1"/>
</dbReference>
<dbReference type="Gene3D" id="3.40.640.10">
    <property type="entry name" value="Type I PLP-dependent aspartate aminotransferase-like (Major domain)"/>
    <property type="match status" value="1"/>
</dbReference>
<dbReference type="PIRSF" id="PIRSF001434">
    <property type="entry name" value="CGS"/>
    <property type="match status" value="1"/>
</dbReference>
<organism evidence="5 6">
    <name type="scientific">Maudiozyma saulgeensis</name>
    <dbReference type="NCBI Taxonomy" id="1789683"/>
    <lineage>
        <taxon>Eukaryota</taxon>
        <taxon>Fungi</taxon>
        <taxon>Dikarya</taxon>
        <taxon>Ascomycota</taxon>
        <taxon>Saccharomycotina</taxon>
        <taxon>Saccharomycetes</taxon>
        <taxon>Saccharomycetales</taxon>
        <taxon>Saccharomycetaceae</taxon>
        <taxon>Maudiozyma</taxon>
    </lineage>
</organism>
<dbReference type="InterPro" id="IPR000277">
    <property type="entry name" value="Cys/Met-Metab_PyrdxlP-dep_enz"/>
</dbReference>
<accession>A0A1X7RA38</accession>
<evidence type="ECO:0008006" key="7">
    <source>
        <dbReference type="Google" id="ProtNLM"/>
    </source>
</evidence>
<dbReference type="Gene3D" id="3.90.1150.10">
    <property type="entry name" value="Aspartate Aminotransferase, domain 1"/>
    <property type="match status" value="1"/>
</dbReference>
<feature type="modified residue" description="N6-(pyridoxal phosphate)lysine" evidence="3">
    <location>
        <position position="198"/>
    </location>
</feature>
<evidence type="ECO:0000256" key="2">
    <source>
        <dbReference type="ARBA" id="ARBA00022898"/>
    </source>
</evidence>
<dbReference type="GO" id="GO:0016846">
    <property type="term" value="F:carbon-sulfur lyase activity"/>
    <property type="evidence" value="ECO:0007669"/>
    <property type="project" value="TreeGrafter"/>
</dbReference>
<dbReference type="OrthoDB" id="3512640at2759"/>
<keyword evidence="2 3" id="KW-0663">Pyridoxal phosphate</keyword>
<dbReference type="PROSITE" id="PS00868">
    <property type="entry name" value="CYS_MET_METAB_PP"/>
    <property type="match status" value="1"/>
</dbReference>
<evidence type="ECO:0000313" key="6">
    <source>
        <dbReference type="Proteomes" id="UP000196158"/>
    </source>
</evidence>
<dbReference type="GO" id="GO:0030170">
    <property type="term" value="F:pyridoxal phosphate binding"/>
    <property type="evidence" value="ECO:0007669"/>
    <property type="project" value="InterPro"/>
</dbReference>
<dbReference type="AlphaFoldDB" id="A0A1X7RA38"/>
<sequence length="378" mass="42368">MPHLSTTLIHADDKNNRVSDVAPPINVATTYRYDNNNLIPWAEQDEMTVLEGEPVYSREAHPNCTRLENIFSDVLDGHAVVYNSGCSAFHAALVHFNPKRFFIGQSYFGCKAIADMITRNYGMEQYTLEDIEKYAQKGDLVHLETPVNPFGTSIDIQSIADKAHAKGALLLIDSTFAPPPLQNPWEFGADIIMHSATKFFGGHSDLLSGVLVVKDQTAARELRHDRIHLGTIIGNLESYLLIRSMRTFEMRVLQQSKNASAIVQFLNNNKSTYDKVVRVLHHSSLQTEPFVAKQLAGGQTPVFSMCLMNQEQCKKFVGKLKYFQHATSLGGVESLVEWRAMSDDTIDQTLLRFSIGCENANDLIDDIKQALQSMQDEN</sequence>
<evidence type="ECO:0000256" key="3">
    <source>
        <dbReference type="PIRSR" id="PIRSR001434-2"/>
    </source>
</evidence>
<evidence type="ECO:0000256" key="1">
    <source>
        <dbReference type="ARBA" id="ARBA00001933"/>
    </source>
</evidence>
<dbReference type="InterPro" id="IPR015421">
    <property type="entry name" value="PyrdxlP-dep_Trfase_major"/>
</dbReference>
<reference evidence="5 6" key="1">
    <citation type="submission" date="2017-04" db="EMBL/GenBank/DDBJ databases">
        <authorList>
            <person name="Afonso C.L."/>
            <person name="Miller P.J."/>
            <person name="Scott M.A."/>
            <person name="Spackman E."/>
            <person name="Goraichik I."/>
            <person name="Dimitrov K.M."/>
            <person name="Suarez D.L."/>
            <person name="Swayne D.E."/>
        </authorList>
    </citation>
    <scope>NUCLEOTIDE SEQUENCE [LARGE SCALE GENOMIC DNA]</scope>
</reference>
<evidence type="ECO:0000313" key="5">
    <source>
        <dbReference type="EMBL" id="SMN22528.1"/>
    </source>
</evidence>
<dbReference type="FunFam" id="3.40.640.10:FF:000072">
    <property type="entry name" value="Putative cystathionine beta-lyase"/>
    <property type="match status" value="1"/>
</dbReference>
<dbReference type="InterPro" id="IPR054542">
    <property type="entry name" value="Cys_met_metab_PP"/>
</dbReference>
<dbReference type="Pfam" id="PF01053">
    <property type="entry name" value="Cys_Met_Meta_PP"/>
    <property type="match status" value="1"/>
</dbReference>
<dbReference type="STRING" id="1789683.A0A1X7RA38"/>
<dbReference type="EMBL" id="FXLY01000012">
    <property type="protein sequence ID" value="SMN22528.1"/>
    <property type="molecule type" value="Genomic_DNA"/>
</dbReference>
<dbReference type="GO" id="GO:0019346">
    <property type="term" value="P:transsulfuration"/>
    <property type="evidence" value="ECO:0007669"/>
    <property type="project" value="InterPro"/>
</dbReference>
<comment type="similarity">
    <text evidence="4">Belongs to the trans-sulfuration enzymes family.</text>
</comment>
<proteinExistence type="inferred from homology"/>
<dbReference type="PANTHER" id="PTHR11808:SF35">
    <property type="entry name" value="CYSTATHIONINE GAMMA-SYNTHASE (AFU_ORTHOLOGUE AFUA_7G01590)"/>
    <property type="match status" value="1"/>
</dbReference>
<dbReference type="Proteomes" id="UP000196158">
    <property type="component" value="Unassembled WGS sequence"/>
</dbReference>
<evidence type="ECO:0000256" key="4">
    <source>
        <dbReference type="RuleBase" id="RU362118"/>
    </source>
</evidence>
<dbReference type="InterPro" id="IPR015424">
    <property type="entry name" value="PyrdxlP-dep_Trfase"/>
</dbReference>
<protein>
    <recommendedName>
        <fullName evidence="7">Cystathionine gamma-synthase</fullName>
    </recommendedName>
</protein>
<comment type="cofactor">
    <cofactor evidence="1 4">
        <name>pyridoxal 5'-phosphate</name>
        <dbReference type="ChEBI" id="CHEBI:597326"/>
    </cofactor>
</comment>
<dbReference type="SUPFAM" id="SSF53383">
    <property type="entry name" value="PLP-dependent transferases"/>
    <property type="match status" value="1"/>
</dbReference>
<name>A0A1X7RA38_9SACH</name>
<keyword evidence="6" id="KW-1185">Reference proteome</keyword>